<accession>B5LJL1</accession>
<dbReference type="EMBL" id="EU826466">
    <property type="protein sequence ID" value="ACH62208.1"/>
    <property type="molecule type" value="Genomic_DNA"/>
</dbReference>
<dbReference type="GeneID" id="6920701"/>
<name>B5LJL1_9CAUD</name>
<evidence type="ECO:0000313" key="2">
    <source>
        <dbReference type="Proteomes" id="UP000001849"/>
    </source>
</evidence>
<dbReference type="KEGG" id="vg:6920701"/>
<organism evidence="1 2">
    <name type="scientific">Mycobacterium phage Myrna</name>
    <dbReference type="NCBI Taxonomy" id="546805"/>
    <lineage>
        <taxon>Viruses</taxon>
        <taxon>Duplodnaviria</taxon>
        <taxon>Heunggongvirae</taxon>
        <taxon>Uroviricota</taxon>
        <taxon>Caudoviricetes</taxon>
        <taxon>Ceeclamvirinae</taxon>
        <taxon>Myrnavirus</taxon>
        <taxon>Myrnavirus myrna</taxon>
    </lineage>
</organism>
<reference evidence="1 2" key="1">
    <citation type="submission" date="2008-06" db="EMBL/GenBank/DDBJ databases">
        <authorList>
            <person name="Smith A.L."/>
            <person name="Paladin E.C."/>
            <person name="Jacobs-Sera D."/>
            <person name="Hendirx R.W."/>
            <person name="Hatfull G.F."/>
        </authorList>
    </citation>
    <scope>NUCLEOTIDE SEQUENCE [LARGE SCALE GENOMIC DNA]</scope>
</reference>
<evidence type="ECO:0000313" key="1">
    <source>
        <dbReference type="EMBL" id="ACH62208.1"/>
    </source>
</evidence>
<dbReference type="RefSeq" id="YP_002225118.1">
    <property type="nucleotide sequence ID" value="NC_011273.1"/>
</dbReference>
<protein>
    <recommendedName>
        <fullName evidence="3">Minor tail protein</fullName>
    </recommendedName>
</protein>
<dbReference type="Proteomes" id="UP000001849">
    <property type="component" value="Segment"/>
</dbReference>
<dbReference type="OrthoDB" id="14552at10239"/>
<sequence>MGLDYVGRAPDSDYSVLPRRYVTERYDTIRVDQDFITADLANQAAATGLVAPSYVDQQDALRAKKANVDAADANYIPVSQVGAPNGVVPLDNNSYIASQYLPTIQTERKMGFVAAQTVILSGDRVCTAINPKEYLAATLTIPDPGFPYVPLLFAHILGGSVNGNAANRGMGTGSYGQISILRADDTKYSWSLTTSHKPLAYHTCVPFADNTVNPTTRPLLEGQHVFNLFLGLWSGNTYTFNSTALQFYALVFPGF</sequence>
<keyword evidence="2" id="KW-1185">Reference proteome</keyword>
<proteinExistence type="predicted"/>
<gene>
    <name evidence="1" type="primary">241</name>
    <name evidence="1" type="ORF">MYRNA_241</name>
</gene>
<evidence type="ECO:0008006" key="3">
    <source>
        <dbReference type="Google" id="ProtNLM"/>
    </source>
</evidence>